<dbReference type="FunFam" id="3.10.20.90:FF:000160">
    <property type="entry name" value="Polyubiquitin-C"/>
    <property type="match status" value="1"/>
</dbReference>
<dbReference type="OrthoDB" id="419317at2759"/>
<dbReference type="EMBL" id="LDAU01000042">
    <property type="protein sequence ID" value="KRX09945.1"/>
    <property type="molecule type" value="Genomic_DNA"/>
</dbReference>
<dbReference type="SMART" id="SM00213">
    <property type="entry name" value="UBQ"/>
    <property type="match status" value="1"/>
</dbReference>
<dbReference type="PRINTS" id="PR00348">
    <property type="entry name" value="UBIQUITIN"/>
</dbReference>
<dbReference type="Pfam" id="PF00240">
    <property type="entry name" value="ubiquitin"/>
    <property type="match status" value="1"/>
</dbReference>
<dbReference type="InterPro" id="IPR019954">
    <property type="entry name" value="Ubiquitin_CS"/>
</dbReference>
<evidence type="ECO:0000313" key="2">
    <source>
        <dbReference type="EMBL" id="KRX09945.1"/>
    </source>
</evidence>
<sequence>MEIYVKTLTGKTITLYVEASETIEICKKKIQSKEGIPPDQQRLIFAGQQLEDEGSLAQYKIQKESTLHLVLRLRGGGFSLPDIEKVEEQKLGKYTGDGDQHLVIRDGLNFWAYCEACKCHVAIQLGIKEKKEQFFDIGRIKGKQSCSKCKGGIKASNVKNLIFLRCCWKFEAMLSDSTKKTGYGKQEDNGNYAQLSEKDEDIRNYEYLFIKVLPYDPQNLHDLQSYQFPSE</sequence>
<comment type="caution">
    <text evidence="2">The sequence shown here is derived from an EMBL/GenBank/DDBJ whole genome shotgun (WGS) entry which is preliminary data.</text>
</comment>
<keyword evidence="3" id="KW-1185">Reference proteome</keyword>
<feature type="domain" description="Ubiquitin-like" evidence="1">
    <location>
        <begin position="1"/>
        <end position="76"/>
    </location>
</feature>
<dbReference type="AlphaFoldDB" id="A0A0V0R647"/>
<dbReference type="Gene3D" id="3.10.20.90">
    <property type="entry name" value="Phosphatidylinositol 3-kinase Catalytic Subunit, Chain A, domain 1"/>
    <property type="match status" value="1"/>
</dbReference>
<dbReference type="InterPro" id="IPR019956">
    <property type="entry name" value="Ubiquitin_dom"/>
</dbReference>
<dbReference type="PANTHER" id="PTHR10666">
    <property type="entry name" value="UBIQUITIN"/>
    <property type="match status" value="1"/>
</dbReference>
<organism evidence="2 3">
    <name type="scientific">Pseudocohnilembus persalinus</name>
    <name type="common">Ciliate</name>
    <dbReference type="NCBI Taxonomy" id="266149"/>
    <lineage>
        <taxon>Eukaryota</taxon>
        <taxon>Sar</taxon>
        <taxon>Alveolata</taxon>
        <taxon>Ciliophora</taxon>
        <taxon>Intramacronucleata</taxon>
        <taxon>Oligohymenophorea</taxon>
        <taxon>Scuticociliatia</taxon>
        <taxon>Philasterida</taxon>
        <taxon>Pseudocohnilembidae</taxon>
        <taxon>Pseudocohnilembus</taxon>
    </lineage>
</organism>
<name>A0A0V0R647_PSEPJ</name>
<dbReference type="SUPFAM" id="SSF54236">
    <property type="entry name" value="Ubiquitin-like"/>
    <property type="match status" value="1"/>
</dbReference>
<dbReference type="InterPro" id="IPR029071">
    <property type="entry name" value="Ubiquitin-like_domsf"/>
</dbReference>
<dbReference type="InParanoid" id="A0A0V0R647"/>
<gene>
    <name evidence="2" type="ORF">PPERSA_05337</name>
</gene>
<dbReference type="Proteomes" id="UP000054937">
    <property type="component" value="Unassembled WGS sequence"/>
</dbReference>
<accession>A0A0V0R647</accession>
<dbReference type="PROSITE" id="PS00299">
    <property type="entry name" value="UBIQUITIN_1"/>
    <property type="match status" value="1"/>
</dbReference>
<protein>
    <recommendedName>
        <fullName evidence="1">Ubiquitin-like domain-containing protein</fullName>
    </recommendedName>
</protein>
<evidence type="ECO:0000313" key="3">
    <source>
        <dbReference type="Proteomes" id="UP000054937"/>
    </source>
</evidence>
<dbReference type="InterPro" id="IPR000626">
    <property type="entry name" value="Ubiquitin-like_dom"/>
</dbReference>
<reference evidence="2 3" key="1">
    <citation type="journal article" date="2015" name="Sci. Rep.">
        <title>Genome of the facultative scuticociliatosis pathogen Pseudocohnilembus persalinus provides insight into its virulence through horizontal gene transfer.</title>
        <authorList>
            <person name="Xiong J."/>
            <person name="Wang G."/>
            <person name="Cheng J."/>
            <person name="Tian M."/>
            <person name="Pan X."/>
            <person name="Warren A."/>
            <person name="Jiang C."/>
            <person name="Yuan D."/>
            <person name="Miao W."/>
        </authorList>
    </citation>
    <scope>NUCLEOTIDE SEQUENCE [LARGE SCALE GENOMIC DNA]</scope>
    <source>
        <strain evidence="2">36N120E</strain>
    </source>
</reference>
<evidence type="ECO:0000259" key="1">
    <source>
        <dbReference type="PROSITE" id="PS50053"/>
    </source>
</evidence>
<proteinExistence type="predicted"/>
<dbReference type="PROSITE" id="PS50053">
    <property type="entry name" value="UBIQUITIN_2"/>
    <property type="match status" value="1"/>
</dbReference>
<dbReference type="InterPro" id="IPR050158">
    <property type="entry name" value="Ubiquitin_ubiquitin-like"/>
</dbReference>